<accession>A0A542YWL8</accession>
<feature type="transmembrane region" description="Helical" evidence="1">
    <location>
        <begin position="138"/>
        <end position="158"/>
    </location>
</feature>
<evidence type="ECO:0000256" key="1">
    <source>
        <dbReference type="SAM" id="Phobius"/>
    </source>
</evidence>
<feature type="transmembrane region" description="Helical" evidence="1">
    <location>
        <begin position="288"/>
        <end position="308"/>
    </location>
</feature>
<protein>
    <submittedName>
        <fullName evidence="2">Uncharacterized protein</fullName>
    </submittedName>
</protein>
<feature type="transmembrane region" description="Helical" evidence="1">
    <location>
        <begin position="193"/>
        <end position="214"/>
    </location>
</feature>
<evidence type="ECO:0000313" key="2">
    <source>
        <dbReference type="EMBL" id="TQL52477.1"/>
    </source>
</evidence>
<sequence length="397" mass="42036">MSAPTIPANRRDSAAALWGAGIVLIGVVSLLGWGLSRFPGWDAWPSYETWAGDLTSPLNWALWVIGDTNEAPFYKSALAGIGMTLGALLAHVLWRRRSRAMGIPVSYGSGRLPWILVASWVSLILANGMWQWTISDEFPWQPTFVTFVSVPAAVVLVYGGGWARALTAAVLGAVLTTPISILTVMYVCTPLELPSVVGNVTGMWAGGLIAFALCRRLPHMARTTEPADEDAGPPAAPSIQTPGWVVRRALADFTEPTFYGNEWASAGLLLGATLEFLLNPASPVYGSGLFPGVLAAQFIAATLGVLLFRRQWAEKGFYSTFIPIVSIAPALVVTFGSAPLVVAVAGVLGALAGPPLGDVLSRVLPPDFHPYIAYVFAMTVSVAVLVPLLRAVPGFGP</sequence>
<keyword evidence="1" id="KW-0472">Membrane</keyword>
<evidence type="ECO:0000313" key="3">
    <source>
        <dbReference type="Proteomes" id="UP000319516"/>
    </source>
</evidence>
<reference evidence="2 3" key="1">
    <citation type="submission" date="2019-06" db="EMBL/GenBank/DDBJ databases">
        <title>Sequencing the genomes of 1000 actinobacteria strains.</title>
        <authorList>
            <person name="Klenk H.-P."/>
        </authorList>
    </citation>
    <scope>NUCLEOTIDE SEQUENCE [LARGE SCALE GENOMIC DNA]</scope>
    <source>
        <strain evidence="2 3">DSM 12335</strain>
    </source>
</reference>
<dbReference type="EMBL" id="VFOP01000001">
    <property type="protein sequence ID" value="TQL52477.1"/>
    <property type="molecule type" value="Genomic_DNA"/>
</dbReference>
<keyword evidence="3" id="KW-1185">Reference proteome</keyword>
<dbReference type="AlphaFoldDB" id="A0A542YWL8"/>
<feature type="transmembrane region" description="Helical" evidence="1">
    <location>
        <begin position="73"/>
        <end position="94"/>
    </location>
</feature>
<feature type="transmembrane region" description="Helical" evidence="1">
    <location>
        <begin position="165"/>
        <end position="187"/>
    </location>
</feature>
<proteinExistence type="predicted"/>
<keyword evidence="1" id="KW-0812">Transmembrane</keyword>
<feature type="transmembrane region" description="Helical" evidence="1">
    <location>
        <begin position="15"/>
        <end position="35"/>
    </location>
</feature>
<dbReference type="RefSeq" id="WP_141786347.1">
    <property type="nucleotide sequence ID" value="NZ_BAAAIK010000001.1"/>
</dbReference>
<dbReference type="Proteomes" id="UP000319516">
    <property type="component" value="Unassembled WGS sequence"/>
</dbReference>
<keyword evidence="1" id="KW-1133">Transmembrane helix</keyword>
<gene>
    <name evidence="2" type="ORF">FB467_3664</name>
</gene>
<feature type="transmembrane region" description="Helical" evidence="1">
    <location>
        <begin position="263"/>
        <end position="282"/>
    </location>
</feature>
<feature type="transmembrane region" description="Helical" evidence="1">
    <location>
        <begin position="320"/>
        <end position="351"/>
    </location>
</feature>
<dbReference type="OrthoDB" id="1706162at2"/>
<feature type="transmembrane region" description="Helical" evidence="1">
    <location>
        <begin position="114"/>
        <end position="132"/>
    </location>
</feature>
<name>A0A542YWL8_9MICO</name>
<feature type="transmembrane region" description="Helical" evidence="1">
    <location>
        <begin position="371"/>
        <end position="392"/>
    </location>
</feature>
<organism evidence="2 3">
    <name type="scientific">Ornithinicoccus hortensis</name>
    <dbReference type="NCBI Taxonomy" id="82346"/>
    <lineage>
        <taxon>Bacteria</taxon>
        <taxon>Bacillati</taxon>
        <taxon>Actinomycetota</taxon>
        <taxon>Actinomycetes</taxon>
        <taxon>Micrococcales</taxon>
        <taxon>Intrasporangiaceae</taxon>
        <taxon>Ornithinicoccus</taxon>
    </lineage>
</organism>
<comment type="caution">
    <text evidence="2">The sequence shown here is derived from an EMBL/GenBank/DDBJ whole genome shotgun (WGS) entry which is preliminary data.</text>
</comment>